<dbReference type="PANTHER" id="PTHR31920:SF145">
    <property type="entry name" value="B3 DOMAIN-CONTAINING PROTEIN REM20-LIKE ISOFORM X1"/>
    <property type="match status" value="1"/>
</dbReference>
<proteinExistence type="predicted"/>
<keyword evidence="8" id="KW-1185">Reference proteome</keyword>
<dbReference type="AlphaFoldDB" id="A0A9R0ID59"/>
<evidence type="ECO:0000313" key="9">
    <source>
        <dbReference type="RefSeq" id="XP_021846843.1"/>
    </source>
</evidence>
<dbReference type="PANTHER" id="PTHR31920">
    <property type="entry name" value="B3 DOMAIN-CONTAINING"/>
    <property type="match status" value="1"/>
</dbReference>
<feature type="domain" description="TF-B3" evidence="7">
    <location>
        <begin position="238"/>
        <end position="337"/>
    </location>
</feature>
<protein>
    <submittedName>
        <fullName evidence="10">B3 domain-containing protein Os01g0723500 isoform X1</fullName>
    </submittedName>
    <submittedName>
        <fullName evidence="9">B3 domain-containing protein Os01g0723500-like</fullName>
    </submittedName>
</protein>
<evidence type="ECO:0000256" key="3">
    <source>
        <dbReference type="ARBA" id="ARBA00023125"/>
    </source>
</evidence>
<evidence type="ECO:0000259" key="7">
    <source>
        <dbReference type="PROSITE" id="PS50863"/>
    </source>
</evidence>
<evidence type="ECO:0000256" key="5">
    <source>
        <dbReference type="ARBA" id="ARBA00023242"/>
    </source>
</evidence>
<dbReference type="RefSeq" id="XP_021846843.1">
    <property type="nucleotide sequence ID" value="XM_021991151.1"/>
</dbReference>
<dbReference type="InterPro" id="IPR050655">
    <property type="entry name" value="Plant_B3_domain"/>
</dbReference>
<dbReference type="SMART" id="SM01019">
    <property type="entry name" value="B3"/>
    <property type="match status" value="2"/>
</dbReference>
<feature type="compositionally biased region" description="Basic residues" evidence="6">
    <location>
        <begin position="224"/>
        <end position="235"/>
    </location>
</feature>
<feature type="domain" description="TF-B3" evidence="7">
    <location>
        <begin position="24"/>
        <end position="117"/>
    </location>
</feature>
<dbReference type="GO" id="GO:0003677">
    <property type="term" value="F:DNA binding"/>
    <property type="evidence" value="ECO:0007669"/>
    <property type="project" value="UniProtKB-KW"/>
</dbReference>
<dbReference type="GeneID" id="110786600"/>
<keyword evidence="2" id="KW-0805">Transcription regulation</keyword>
<accession>A0A9R0ID59</accession>
<feature type="region of interest" description="Disordered" evidence="6">
    <location>
        <begin position="173"/>
        <end position="236"/>
    </location>
</feature>
<evidence type="ECO:0000256" key="4">
    <source>
        <dbReference type="ARBA" id="ARBA00023163"/>
    </source>
</evidence>
<evidence type="ECO:0000256" key="2">
    <source>
        <dbReference type="ARBA" id="ARBA00023015"/>
    </source>
</evidence>
<name>A0A9R0ID59_SPIOL</name>
<dbReference type="GO" id="GO:0005634">
    <property type="term" value="C:nucleus"/>
    <property type="evidence" value="ECO:0007669"/>
    <property type="project" value="UniProtKB-SubCell"/>
</dbReference>
<reference evidence="8" key="1">
    <citation type="journal article" date="2021" name="Nat. Commun.">
        <title>Genomic analyses provide insights into spinach domestication and the genetic basis of agronomic traits.</title>
        <authorList>
            <person name="Cai X."/>
            <person name="Sun X."/>
            <person name="Xu C."/>
            <person name="Sun H."/>
            <person name="Wang X."/>
            <person name="Ge C."/>
            <person name="Zhang Z."/>
            <person name="Wang Q."/>
            <person name="Fei Z."/>
            <person name="Jiao C."/>
            <person name="Wang Q."/>
        </authorList>
    </citation>
    <scope>NUCLEOTIDE SEQUENCE [LARGE SCALE GENOMIC DNA]</scope>
    <source>
        <strain evidence="8">cv. Varoflay</strain>
    </source>
</reference>
<dbReference type="Gene3D" id="2.40.330.10">
    <property type="entry name" value="DNA-binding pseudobarrel domain"/>
    <property type="match status" value="2"/>
</dbReference>
<comment type="subcellular location">
    <subcellularLocation>
        <location evidence="1">Nucleus</location>
    </subcellularLocation>
</comment>
<reference evidence="9" key="2">
    <citation type="submission" date="2025-04" db="UniProtKB">
        <authorList>
            <consortium name="RefSeq"/>
        </authorList>
    </citation>
    <scope>IDENTIFICATION</scope>
    <source>
        <tissue evidence="10">Leaf</tissue>
    </source>
</reference>
<organism evidence="8 9">
    <name type="scientific">Spinacia oleracea</name>
    <name type="common">Spinach</name>
    <dbReference type="NCBI Taxonomy" id="3562"/>
    <lineage>
        <taxon>Eukaryota</taxon>
        <taxon>Viridiplantae</taxon>
        <taxon>Streptophyta</taxon>
        <taxon>Embryophyta</taxon>
        <taxon>Tracheophyta</taxon>
        <taxon>Spermatophyta</taxon>
        <taxon>Magnoliopsida</taxon>
        <taxon>eudicotyledons</taxon>
        <taxon>Gunneridae</taxon>
        <taxon>Pentapetalae</taxon>
        <taxon>Caryophyllales</taxon>
        <taxon>Chenopodiaceae</taxon>
        <taxon>Chenopodioideae</taxon>
        <taxon>Anserineae</taxon>
        <taxon>Spinacia</taxon>
    </lineage>
</organism>
<evidence type="ECO:0000313" key="10">
    <source>
        <dbReference type="RefSeq" id="XP_056698850.1"/>
    </source>
</evidence>
<dbReference type="KEGG" id="soe:110786600"/>
<gene>
    <name evidence="9 10" type="primary">LOC110786600</name>
</gene>
<keyword evidence="5" id="KW-0539">Nucleus</keyword>
<sequence>MANICETCEDLKKYKYWHDLQNIKHQFFKIMLGDFEHHLRIPRHFIGCFMGDLSHSSVLKGPSGNEWEVQIIKTKEDVLFSNGWEKFVKDHGIKEGCFLVFRYVGDSSFEVSIFNNSGCENEGSYFTKNNNIMSSNSSCRSLLHLENDEGCSQTTKFAATKLSESKLMKKKLDISSDEEMEMGDRPSRRSRRTSQGKQSQMHYISKRREVTEEEKDHAKDMARNHNKSSSKSSRKRMFEIVMRPTHVYDGFHLTIPKEWALEHMHPKDHEVKLRVPGGKEESWVVGCRWTSQRQCQIRPRWSTFVLDNNLEEHDVCVFELLQKGESGKNRLPIFDVHIFRVVSEVVPLTVLRA</sequence>
<dbReference type="InterPro" id="IPR015300">
    <property type="entry name" value="DNA-bd_pseudobarrel_sf"/>
</dbReference>
<keyword evidence="4" id="KW-0804">Transcription</keyword>
<keyword evidence="3" id="KW-0238">DNA-binding</keyword>
<dbReference type="OrthoDB" id="623918at2759"/>
<dbReference type="PROSITE" id="PS50863">
    <property type="entry name" value="B3"/>
    <property type="match status" value="2"/>
</dbReference>
<evidence type="ECO:0000256" key="1">
    <source>
        <dbReference type="ARBA" id="ARBA00004123"/>
    </source>
</evidence>
<dbReference type="SUPFAM" id="SSF101936">
    <property type="entry name" value="DNA-binding pseudobarrel domain"/>
    <property type="match status" value="2"/>
</dbReference>
<dbReference type="InterPro" id="IPR003340">
    <property type="entry name" value="B3_DNA-bd"/>
</dbReference>
<dbReference type="Proteomes" id="UP000813463">
    <property type="component" value="Chromosome 4"/>
</dbReference>
<dbReference type="RefSeq" id="XP_056698850.1">
    <property type="nucleotide sequence ID" value="XM_056842872.1"/>
</dbReference>
<evidence type="ECO:0000313" key="8">
    <source>
        <dbReference type="Proteomes" id="UP000813463"/>
    </source>
</evidence>
<dbReference type="CDD" id="cd10017">
    <property type="entry name" value="B3_DNA"/>
    <property type="match status" value="2"/>
</dbReference>
<dbReference type="Pfam" id="PF02362">
    <property type="entry name" value="B3"/>
    <property type="match status" value="2"/>
</dbReference>
<evidence type="ECO:0000256" key="6">
    <source>
        <dbReference type="SAM" id="MobiDB-lite"/>
    </source>
</evidence>
<feature type="compositionally biased region" description="Basic and acidic residues" evidence="6">
    <location>
        <begin position="206"/>
        <end position="223"/>
    </location>
</feature>